<dbReference type="GO" id="GO:0000155">
    <property type="term" value="F:phosphorelay sensor kinase activity"/>
    <property type="evidence" value="ECO:0007669"/>
    <property type="project" value="InterPro"/>
</dbReference>
<dbReference type="InterPro" id="IPR004358">
    <property type="entry name" value="Sig_transdc_His_kin-like_C"/>
</dbReference>
<dbReference type="Proteomes" id="UP000250079">
    <property type="component" value="Chromosome"/>
</dbReference>
<dbReference type="SUPFAM" id="SSF52172">
    <property type="entry name" value="CheY-like"/>
    <property type="match status" value="2"/>
</dbReference>
<dbReference type="InterPro" id="IPR036097">
    <property type="entry name" value="HisK_dim/P_sf"/>
</dbReference>
<dbReference type="PANTHER" id="PTHR45339:SF1">
    <property type="entry name" value="HYBRID SIGNAL TRANSDUCTION HISTIDINE KINASE J"/>
    <property type="match status" value="1"/>
</dbReference>
<evidence type="ECO:0000256" key="6">
    <source>
        <dbReference type="ARBA" id="ARBA00022777"/>
    </source>
</evidence>
<dbReference type="AlphaFoldDB" id="A0A2Z2NMS4"/>
<gene>
    <name evidence="15" type="primary">barA_1</name>
    <name evidence="15" type="ORF">IMCC3135_00195</name>
</gene>
<evidence type="ECO:0000256" key="8">
    <source>
        <dbReference type="ARBA" id="ARBA00023012"/>
    </source>
</evidence>
<dbReference type="Gene3D" id="1.10.287.130">
    <property type="match status" value="1"/>
</dbReference>
<dbReference type="EC" id="2.7.13.3" evidence="2"/>
<dbReference type="FunFam" id="1.10.287.130:FF:000002">
    <property type="entry name" value="Two-component osmosensing histidine kinase"/>
    <property type="match status" value="1"/>
</dbReference>
<organism evidence="15 16">
    <name type="scientific">Granulosicoccus antarcticus IMCC3135</name>
    <dbReference type="NCBI Taxonomy" id="1192854"/>
    <lineage>
        <taxon>Bacteria</taxon>
        <taxon>Pseudomonadati</taxon>
        <taxon>Pseudomonadota</taxon>
        <taxon>Gammaproteobacteria</taxon>
        <taxon>Chromatiales</taxon>
        <taxon>Granulosicoccaceae</taxon>
        <taxon>Granulosicoccus</taxon>
    </lineage>
</organism>
<name>A0A2Z2NMS4_9GAMM</name>
<evidence type="ECO:0000256" key="4">
    <source>
        <dbReference type="ARBA" id="ARBA00022679"/>
    </source>
</evidence>
<dbReference type="InterPro" id="IPR003594">
    <property type="entry name" value="HATPase_dom"/>
</dbReference>
<comment type="subunit">
    <text evidence="9">At low DSF concentrations, interacts with RpfF.</text>
</comment>
<evidence type="ECO:0000256" key="7">
    <source>
        <dbReference type="ARBA" id="ARBA00022840"/>
    </source>
</evidence>
<keyword evidence="5" id="KW-0547">Nucleotide-binding</keyword>
<dbReference type="InterPro" id="IPR036890">
    <property type="entry name" value="HATPase_C_sf"/>
</dbReference>
<evidence type="ECO:0000256" key="10">
    <source>
        <dbReference type="ARBA" id="ARBA00068150"/>
    </source>
</evidence>
<evidence type="ECO:0000256" key="11">
    <source>
        <dbReference type="PROSITE-ProRule" id="PRU00169"/>
    </source>
</evidence>
<dbReference type="PANTHER" id="PTHR45339">
    <property type="entry name" value="HYBRID SIGNAL TRANSDUCTION HISTIDINE KINASE J"/>
    <property type="match status" value="1"/>
</dbReference>
<evidence type="ECO:0000313" key="15">
    <source>
        <dbReference type="EMBL" id="ASJ70170.1"/>
    </source>
</evidence>
<dbReference type="KEGG" id="gai:IMCC3135_00195"/>
<dbReference type="InterPro" id="IPR003661">
    <property type="entry name" value="HisK_dim/P_dom"/>
</dbReference>
<dbReference type="PRINTS" id="PR00344">
    <property type="entry name" value="BCTRLSENSOR"/>
</dbReference>
<feature type="domain" description="Response regulatory" evidence="14">
    <location>
        <begin position="481"/>
        <end position="603"/>
    </location>
</feature>
<evidence type="ECO:0000256" key="5">
    <source>
        <dbReference type="ARBA" id="ARBA00022741"/>
    </source>
</evidence>
<sequence length="768" mass="84776">MLARFFKNWPLRQQIILVMGCTILAVGLSAAEFVRFNENRAFERNFRDQTQKLVSMVSATSLDAILSEDRPVLDTTIAQLVENDKDVEAVSIFNENDEVLTQWRKSDYINPEQSMDFTHDVLLEGESFGRIEVTWNVQRQQSEIRSYALRIYLYAAGISIVLALLVVGLINGLVVTPIRLIHNHLLLLQANKASDDLDVIASRELMDLGSSVNELGNILELRKQKELELEEASLAKSEFLANMSHELRTPMNGVLGMLSLLKGTSLDPEQTEQVKIATTSGRSLLTLINDILDFSKVEAGKLEFESIDFNLEELVEGCAISMSEQANSKKLEILCNLHGDLKQYVNGDPTRVRQVLTNLMGNAVKFTNQGDVKVTVKLLKETKAGSRLLFTVSDTGVGIKESVQETVFQSFAQADGSTTRKYGGTGLGLAISRRLIEGMGGKIGLSSKPGEGSDFWFELTLPSSGNTLTEKAQQKLVSARRVLLVEEKPSSALLIQTLLAELSLSAVVVSGGKKALEHIRQAQALNQLPDLLLFNAQLADMPGDVFARCIDGDPAFDLIRLVPMAYVTEQIQELYPHNNSRIAAQITKPVKRSELGLILERAMQDDYQEVEVEDHCKEARREAYSHINILVVEDNAVNQEVAIGMLEKIGFSADVADNGQEGLDALESGSYDLVLMDCQMPVLDGYAATRSLRLRESASGQTGERIPVIALTANAMTGDAEKCISAGMDDYLSKPFEEHALEEKIVFWMSTRLSELTVSDTDSYDQAA</sequence>
<evidence type="ECO:0000313" key="16">
    <source>
        <dbReference type="Proteomes" id="UP000250079"/>
    </source>
</evidence>
<protein>
    <recommendedName>
        <fullName evidence="10">Sensory/regulatory protein RpfC</fullName>
        <ecNumber evidence="2">2.7.13.3</ecNumber>
    </recommendedName>
</protein>
<dbReference type="SMART" id="SM00387">
    <property type="entry name" value="HATPase_c"/>
    <property type="match status" value="1"/>
</dbReference>
<keyword evidence="6 15" id="KW-0418">Kinase</keyword>
<dbReference type="PROSITE" id="PS50109">
    <property type="entry name" value="HIS_KIN"/>
    <property type="match status" value="1"/>
</dbReference>
<keyword evidence="12" id="KW-0812">Transmembrane</keyword>
<feature type="transmembrane region" description="Helical" evidence="12">
    <location>
        <begin position="15"/>
        <end position="34"/>
    </location>
</feature>
<dbReference type="Gene3D" id="3.40.50.2300">
    <property type="match status" value="2"/>
</dbReference>
<keyword evidence="7" id="KW-0067">ATP-binding</keyword>
<dbReference type="EMBL" id="CP018632">
    <property type="protein sequence ID" value="ASJ70170.1"/>
    <property type="molecule type" value="Genomic_DNA"/>
</dbReference>
<feature type="domain" description="Histidine kinase" evidence="13">
    <location>
        <begin position="242"/>
        <end position="463"/>
    </location>
</feature>
<dbReference type="Pfam" id="PF00072">
    <property type="entry name" value="Response_reg"/>
    <property type="match status" value="1"/>
</dbReference>
<evidence type="ECO:0000259" key="13">
    <source>
        <dbReference type="PROSITE" id="PS50109"/>
    </source>
</evidence>
<dbReference type="GO" id="GO:0005524">
    <property type="term" value="F:ATP binding"/>
    <property type="evidence" value="ECO:0007669"/>
    <property type="project" value="UniProtKB-KW"/>
</dbReference>
<keyword evidence="16" id="KW-1185">Reference proteome</keyword>
<comment type="catalytic activity">
    <reaction evidence="1">
        <text>ATP + protein L-histidine = ADP + protein N-phospho-L-histidine.</text>
        <dbReference type="EC" id="2.7.13.3"/>
    </reaction>
</comment>
<keyword evidence="12" id="KW-0472">Membrane</keyword>
<keyword evidence="4 15" id="KW-0808">Transferase</keyword>
<reference evidence="15 16" key="1">
    <citation type="submission" date="2016-12" db="EMBL/GenBank/DDBJ databases">
        <authorList>
            <person name="Song W.-J."/>
            <person name="Kurnit D.M."/>
        </authorList>
    </citation>
    <scope>NUCLEOTIDE SEQUENCE [LARGE SCALE GENOMIC DNA]</scope>
    <source>
        <strain evidence="15 16">IMCC3135</strain>
    </source>
</reference>
<dbReference type="Pfam" id="PF02518">
    <property type="entry name" value="HATPase_c"/>
    <property type="match status" value="1"/>
</dbReference>
<feature type="domain" description="Response regulatory" evidence="14">
    <location>
        <begin position="628"/>
        <end position="749"/>
    </location>
</feature>
<proteinExistence type="predicted"/>
<dbReference type="InterPro" id="IPR011006">
    <property type="entry name" value="CheY-like_superfamily"/>
</dbReference>
<dbReference type="InterPro" id="IPR001789">
    <property type="entry name" value="Sig_transdc_resp-reg_receiver"/>
</dbReference>
<evidence type="ECO:0000256" key="2">
    <source>
        <dbReference type="ARBA" id="ARBA00012438"/>
    </source>
</evidence>
<dbReference type="Pfam" id="PF00512">
    <property type="entry name" value="HisKA"/>
    <property type="match status" value="1"/>
</dbReference>
<keyword evidence="12" id="KW-1133">Transmembrane helix</keyword>
<evidence type="ECO:0000256" key="9">
    <source>
        <dbReference type="ARBA" id="ARBA00064003"/>
    </source>
</evidence>
<evidence type="ECO:0000256" key="12">
    <source>
        <dbReference type="SAM" id="Phobius"/>
    </source>
</evidence>
<dbReference type="InterPro" id="IPR005467">
    <property type="entry name" value="His_kinase_dom"/>
</dbReference>
<evidence type="ECO:0000256" key="3">
    <source>
        <dbReference type="ARBA" id="ARBA00022553"/>
    </source>
</evidence>
<dbReference type="PROSITE" id="PS50110">
    <property type="entry name" value="RESPONSE_REGULATORY"/>
    <property type="match status" value="2"/>
</dbReference>
<dbReference type="CDD" id="cd00082">
    <property type="entry name" value="HisKA"/>
    <property type="match status" value="1"/>
</dbReference>
<dbReference type="CDD" id="cd17546">
    <property type="entry name" value="REC_hyHK_CKI1_RcsC-like"/>
    <property type="match status" value="1"/>
</dbReference>
<dbReference type="FunFam" id="3.30.565.10:FF:000010">
    <property type="entry name" value="Sensor histidine kinase RcsC"/>
    <property type="match status" value="1"/>
</dbReference>
<dbReference type="SUPFAM" id="SSF55874">
    <property type="entry name" value="ATPase domain of HSP90 chaperone/DNA topoisomerase II/histidine kinase"/>
    <property type="match status" value="1"/>
</dbReference>
<dbReference type="SMART" id="SM00448">
    <property type="entry name" value="REC"/>
    <property type="match status" value="2"/>
</dbReference>
<keyword evidence="3 11" id="KW-0597">Phosphoprotein</keyword>
<keyword evidence="8" id="KW-0902">Two-component regulatory system</keyword>
<comment type="caution">
    <text evidence="11">Lacks conserved residue(s) required for the propagation of feature annotation.</text>
</comment>
<dbReference type="SUPFAM" id="SSF47384">
    <property type="entry name" value="Homodimeric domain of signal transducing histidine kinase"/>
    <property type="match status" value="1"/>
</dbReference>
<evidence type="ECO:0000256" key="1">
    <source>
        <dbReference type="ARBA" id="ARBA00000085"/>
    </source>
</evidence>
<feature type="transmembrane region" description="Helical" evidence="12">
    <location>
        <begin position="151"/>
        <end position="174"/>
    </location>
</feature>
<evidence type="ECO:0000259" key="14">
    <source>
        <dbReference type="PROSITE" id="PS50110"/>
    </source>
</evidence>
<dbReference type="Gene3D" id="3.30.565.10">
    <property type="entry name" value="Histidine kinase-like ATPase, C-terminal domain"/>
    <property type="match status" value="1"/>
</dbReference>
<dbReference type="CDD" id="cd16922">
    <property type="entry name" value="HATPase_EvgS-ArcB-TorS-like"/>
    <property type="match status" value="1"/>
</dbReference>
<feature type="modified residue" description="4-aspartylphosphate" evidence="11">
    <location>
        <position position="677"/>
    </location>
</feature>
<dbReference type="SMART" id="SM00388">
    <property type="entry name" value="HisKA"/>
    <property type="match status" value="1"/>
</dbReference>
<accession>A0A2Z2NMS4</accession>